<dbReference type="SUPFAM" id="SSF54427">
    <property type="entry name" value="NTF2-like"/>
    <property type="match status" value="1"/>
</dbReference>
<feature type="domain" description="SnoaL-like" evidence="1">
    <location>
        <begin position="14"/>
        <end position="112"/>
    </location>
</feature>
<dbReference type="Proteomes" id="UP000035065">
    <property type="component" value="Unassembled WGS sequence"/>
</dbReference>
<dbReference type="eggNOG" id="COG0346">
    <property type="taxonomic scope" value="Bacteria"/>
</dbReference>
<keyword evidence="3" id="KW-1185">Reference proteome</keyword>
<dbReference type="AlphaFoldDB" id="F1YP65"/>
<dbReference type="Pfam" id="PF12680">
    <property type="entry name" value="SnoaL_2"/>
    <property type="match status" value="1"/>
</dbReference>
<organism evidence="2 3">
    <name type="scientific">Gordonia neofelifaecis NRRL B-59395</name>
    <dbReference type="NCBI Taxonomy" id="644548"/>
    <lineage>
        <taxon>Bacteria</taxon>
        <taxon>Bacillati</taxon>
        <taxon>Actinomycetota</taxon>
        <taxon>Actinomycetes</taxon>
        <taxon>Mycobacteriales</taxon>
        <taxon>Gordoniaceae</taxon>
        <taxon>Gordonia</taxon>
    </lineage>
</organism>
<dbReference type="OrthoDB" id="9808719at2"/>
<reference evidence="2 3" key="1">
    <citation type="journal article" date="2011" name="J. Bacteriol.">
        <title>Draft Genome Sequence of Gordonia neofelifaecis NRRL B-59395, a Cholesterol-Degrading Actinomycete.</title>
        <authorList>
            <person name="Ge F."/>
            <person name="Li W."/>
            <person name="Chen G."/>
            <person name="Liu Y."/>
            <person name="Zhang G."/>
            <person name="Yong B."/>
            <person name="Wang Q."/>
            <person name="Wang N."/>
            <person name="Huang Z."/>
            <person name="Li W."/>
            <person name="Wang J."/>
            <person name="Wu C."/>
            <person name="Xie Q."/>
            <person name="Liu G."/>
        </authorList>
    </citation>
    <scope>NUCLEOTIDE SEQUENCE [LARGE SCALE GENOMIC DNA]</scope>
    <source>
        <strain evidence="2 3">NRRL B-59395</strain>
    </source>
</reference>
<evidence type="ECO:0000313" key="2">
    <source>
        <dbReference type="EMBL" id="EGD53514.1"/>
    </source>
</evidence>
<comment type="caution">
    <text evidence="2">The sequence shown here is derived from an EMBL/GenBank/DDBJ whole genome shotgun (WGS) entry which is preliminary data.</text>
</comment>
<keyword evidence="2" id="KW-0413">Isomerase</keyword>
<evidence type="ECO:0000259" key="1">
    <source>
        <dbReference type="Pfam" id="PF12680"/>
    </source>
</evidence>
<dbReference type="Gene3D" id="3.10.450.50">
    <property type="match status" value="1"/>
</dbReference>
<accession>F1YP65</accession>
<dbReference type="InterPro" id="IPR032710">
    <property type="entry name" value="NTF2-like_dom_sf"/>
</dbReference>
<dbReference type="GO" id="GO:0016853">
    <property type="term" value="F:isomerase activity"/>
    <property type="evidence" value="ECO:0007669"/>
    <property type="project" value="UniProtKB-KW"/>
</dbReference>
<sequence length="122" mass="13161">MTTPTHAQSTAEVYLQTWNARGADRARLLADHWTADAVYVDPLGAATGHDGLADLIGGVQQQFPDFVFQPVGEVDAHHRQMRFQWGLGPAGAPPLIVGFDVIVLADDGRIADVRGFLDQVPS</sequence>
<dbReference type="STRING" id="644548.SCNU_18357"/>
<dbReference type="EMBL" id="AEUD01000021">
    <property type="protein sequence ID" value="EGD53514.1"/>
    <property type="molecule type" value="Genomic_DNA"/>
</dbReference>
<dbReference type="InterPro" id="IPR037401">
    <property type="entry name" value="SnoaL-like"/>
</dbReference>
<proteinExistence type="predicted"/>
<dbReference type="RefSeq" id="WP_009680864.1">
    <property type="nucleotide sequence ID" value="NZ_AEUD01000021.1"/>
</dbReference>
<name>F1YP65_9ACTN</name>
<gene>
    <name evidence="2" type="ORF">SCNU_18357</name>
</gene>
<protein>
    <submittedName>
        <fullName evidence="2">Isomerase</fullName>
    </submittedName>
</protein>
<evidence type="ECO:0000313" key="3">
    <source>
        <dbReference type="Proteomes" id="UP000035065"/>
    </source>
</evidence>